<accession>A0A380H0D3</accession>
<gene>
    <name evidence="2" type="ORF">NCTC11807_00591</name>
</gene>
<protein>
    <submittedName>
        <fullName evidence="2">Para-nitrobenzyl esterase chain A</fullName>
    </submittedName>
</protein>
<evidence type="ECO:0000313" key="3">
    <source>
        <dbReference type="Proteomes" id="UP000255425"/>
    </source>
</evidence>
<sequence length="190" mass="22676">MDTQKLDRGKSRGLDLIYQPIEDSHMMRAISDFPMPVFISYTHDEGDIYIKEDSRKLPPARFVEIMHTNKVNITKNDVKTAHQQRQTITQYYFKLPAINTLNQLNAHHKWLARFDWCQSDSLHFKSAYHILDVAFWFGNLAILSENDFPITQHETNLSRQMINDLAYFATYGRMPWKQYRLHHPYKHIYK</sequence>
<dbReference type="Pfam" id="PF00135">
    <property type="entry name" value="COesterase"/>
    <property type="match status" value="1"/>
</dbReference>
<dbReference type="SUPFAM" id="SSF53474">
    <property type="entry name" value="alpha/beta-Hydrolases"/>
    <property type="match status" value="1"/>
</dbReference>
<evidence type="ECO:0000313" key="2">
    <source>
        <dbReference type="EMBL" id="SUM68621.1"/>
    </source>
</evidence>
<feature type="domain" description="Carboxylesterase type B" evidence="1">
    <location>
        <begin position="74"/>
        <end position="173"/>
    </location>
</feature>
<reference evidence="2 3" key="1">
    <citation type="submission" date="2018-06" db="EMBL/GenBank/DDBJ databases">
        <authorList>
            <consortium name="Pathogen Informatics"/>
            <person name="Doyle S."/>
        </authorList>
    </citation>
    <scope>NUCLEOTIDE SEQUENCE [LARGE SCALE GENOMIC DNA]</scope>
    <source>
        <strain evidence="2 3">NCTC11807</strain>
    </source>
</reference>
<name>A0A380H0D3_9STAP</name>
<dbReference type="EMBL" id="UHDZ01000001">
    <property type="protein sequence ID" value="SUM68621.1"/>
    <property type="molecule type" value="Genomic_DNA"/>
</dbReference>
<proteinExistence type="predicted"/>
<keyword evidence="3" id="KW-1185">Reference proteome</keyword>
<evidence type="ECO:0000259" key="1">
    <source>
        <dbReference type="Pfam" id="PF00135"/>
    </source>
</evidence>
<dbReference type="Gene3D" id="3.40.50.1820">
    <property type="entry name" value="alpha/beta hydrolase"/>
    <property type="match status" value="1"/>
</dbReference>
<dbReference type="Proteomes" id="UP000255425">
    <property type="component" value="Unassembled WGS sequence"/>
</dbReference>
<dbReference type="InterPro" id="IPR029058">
    <property type="entry name" value="AB_hydrolase_fold"/>
</dbReference>
<dbReference type="InterPro" id="IPR002018">
    <property type="entry name" value="CarbesteraseB"/>
</dbReference>
<dbReference type="AlphaFoldDB" id="A0A380H0D3"/>
<organism evidence="2 3">
    <name type="scientific">Staphylococcus saccharolyticus</name>
    <dbReference type="NCBI Taxonomy" id="33028"/>
    <lineage>
        <taxon>Bacteria</taxon>
        <taxon>Bacillati</taxon>
        <taxon>Bacillota</taxon>
        <taxon>Bacilli</taxon>
        <taxon>Bacillales</taxon>
        <taxon>Staphylococcaceae</taxon>
        <taxon>Staphylococcus</taxon>
    </lineage>
</organism>